<gene>
    <name evidence="1" type="ORF">B437_07122</name>
</gene>
<reference evidence="2" key="1">
    <citation type="journal article" date="2012" name="J. Bacteriol.">
        <title>Draft Genome Sequence of Fusobacterium nucleatum ChDC F128, Isolated from a Periodontitis Lesion.</title>
        <authorList>
            <person name="Park S.N."/>
            <person name="Kong S.W."/>
            <person name="Kim H.S."/>
            <person name="Park M.S."/>
            <person name="Lee J.W."/>
            <person name="Cho E."/>
            <person name="Lim Y.K."/>
            <person name="Choi M.H."/>
            <person name="Chang Y.H."/>
            <person name="Shin J.H."/>
            <person name="Park H.S."/>
            <person name="Choi S.H."/>
            <person name="Kook J.K."/>
        </authorList>
    </citation>
    <scope>NUCLEOTIDE SEQUENCE [LARGE SCALE GENOMIC DNA]</scope>
    <source>
        <strain evidence="2">ChDC F128</strain>
    </source>
</reference>
<organism evidence="1 2">
    <name type="scientific">Fusobacterium hwasookii ChDC F128</name>
    <dbReference type="NCBI Taxonomy" id="1216362"/>
    <lineage>
        <taxon>Bacteria</taxon>
        <taxon>Fusobacteriati</taxon>
        <taxon>Fusobacteriota</taxon>
        <taxon>Fusobacteriia</taxon>
        <taxon>Fusobacteriales</taxon>
        <taxon>Fusobacteriaceae</taxon>
        <taxon>Fusobacterium</taxon>
    </lineage>
</organism>
<dbReference type="Proteomes" id="UP000004829">
    <property type="component" value="Unassembled WGS sequence"/>
</dbReference>
<evidence type="ECO:0000313" key="1">
    <source>
        <dbReference type="EMBL" id="EJU07427.1"/>
    </source>
</evidence>
<dbReference type="GeneID" id="79809289"/>
<name>A0ABN0GZL9_9FUSO</name>
<proteinExistence type="predicted"/>
<protein>
    <recommendedName>
        <fullName evidence="3">Lipoprotein</fullName>
    </recommendedName>
</protein>
<accession>A0ABN0GZL9</accession>
<dbReference type="RefSeq" id="WP_005917988.1">
    <property type="nucleotide sequence ID" value="NZ_ALVD01000005.1"/>
</dbReference>
<evidence type="ECO:0008006" key="3">
    <source>
        <dbReference type="Google" id="ProtNLM"/>
    </source>
</evidence>
<comment type="caution">
    <text evidence="1">The sequence shown here is derived from an EMBL/GenBank/DDBJ whole genome shotgun (WGS) entry which is preliminary data.</text>
</comment>
<evidence type="ECO:0000313" key="2">
    <source>
        <dbReference type="Proteomes" id="UP000004829"/>
    </source>
</evidence>
<dbReference type="EMBL" id="ALVD01000005">
    <property type="protein sequence ID" value="EJU07427.1"/>
    <property type="molecule type" value="Genomic_DNA"/>
</dbReference>
<keyword evidence="2" id="KW-1185">Reference proteome</keyword>
<sequence length="250" mass="29245">MKKLTTLLVIIFSFIFITCSKDKENDLSNEIINVNKINDKVENQILWKKTYLNEHIKYKVKIDGTKDNSGILAFNENGVFITYTIGKNKTTYSLLDYFVELNGLERDEVEVATNTIYNINFKEGQLTIAFLVKNKKENRNHLVVFNIHPDEIMKYLQKEKTETFEFVNESNTKDEADVNDFYFMPELIGYLYKDGSYGIFNENKKNILAIKVENNEKIILMYEDNSTEIFRVKRPGGIYGDYLTLLVKDK</sequence>